<dbReference type="HOGENOM" id="CLU_1553819_0_0_9"/>
<dbReference type="InterPro" id="IPR038292">
    <property type="entry name" value="YmfJ/YflH_sf"/>
</dbReference>
<evidence type="ECO:0000313" key="2">
    <source>
        <dbReference type="Proteomes" id="UP000006556"/>
    </source>
</evidence>
<dbReference type="Proteomes" id="UP000006556">
    <property type="component" value="Chromosome"/>
</dbReference>
<gene>
    <name evidence="1" type="ordered locus">PTH_2655</name>
</gene>
<dbReference type="InterPro" id="IPR021637">
    <property type="entry name" value="DUF3243"/>
</dbReference>
<dbReference type="Gene3D" id="1.10.760.20">
    <property type="entry name" value="Protein of unknown function DUF3243"/>
    <property type="match status" value="1"/>
</dbReference>
<accession>A5CYV5</accession>
<dbReference type="EMBL" id="AP009389">
    <property type="protein sequence ID" value="BAF60837.1"/>
    <property type="molecule type" value="Genomic_DNA"/>
</dbReference>
<dbReference type="KEGG" id="pth:PTH_2655"/>
<proteinExistence type="predicted"/>
<reference evidence="2" key="1">
    <citation type="journal article" date="2008" name="Genome Res.">
        <title>The genome of Pelotomaculum thermopropionicum reveals niche-associated evolution in anaerobic microbiota.</title>
        <authorList>
            <person name="Kosaka T."/>
            <person name="Kato S."/>
            <person name="Shimoyama T."/>
            <person name="Ishii S."/>
            <person name="Abe T."/>
            <person name="Watanabe K."/>
        </authorList>
    </citation>
    <scope>NUCLEOTIDE SEQUENCE [LARGE SCALE GENOMIC DNA]</scope>
    <source>
        <strain evidence="2">DSM 13744 / JCM 10971 / SI</strain>
    </source>
</reference>
<dbReference type="AlphaFoldDB" id="A5CYV5"/>
<name>A5CYV5_PELTS</name>
<keyword evidence="2" id="KW-1185">Reference proteome</keyword>
<organism evidence="1 2">
    <name type="scientific">Pelotomaculum thermopropionicum (strain DSM 13744 / JCM 10971 / SI)</name>
    <dbReference type="NCBI Taxonomy" id="370438"/>
    <lineage>
        <taxon>Bacteria</taxon>
        <taxon>Bacillati</taxon>
        <taxon>Bacillota</taxon>
        <taxon>Clostridia</taxon>
        <taxon>Eubacteriales</taxon>
        <taxon>Desulfotomaculaceae</taxon>
        <taxon>Pelotomaculum</taxon>
    </lineage>
</organism>
<evidence type="ECO:0008006" key="3">
    <source>
        <dbReference type="Google" id="ProtNLM"/>
    </source>
</evidence>
<sequence>MLDKTCLPPATTAAEVSSQEVSRARITALITATRFIPEINCSPVLYNTFLRKTKKTAGIRVQPKIIQKMNKQERTGQTYLKQSLKEAVKMLMANTSWEEWKKTLGQAVEFAAELGISKEQVSSMAKQVGDLLAQSVPPANPEQKAVKELWEVASTEERQVLANLMTKLVSKR</sequence>
<dbReference type="eggNOG" id="ENOG50330BT">
    <property type="taxonomic scope" value="Bacteria"/>
</dbReference>
<dbReference type="Pfam" id="PF11588">
    <property type="entry name" value="DUF3243"/>
    <property type="match status" value="1"/>
</dbReference>
<evidence type="ECO:0000313" key="1">
    <source>
        <dbReference type="EMBL" id="BAF60837.1"/>
    </source>
</evidence>
<protein>
    <recommendedName>
        <fullName evidence="3">DUF3243 domain-containing protein</fullName>
    </recommendedName>
</protein>
<dbReference type="STRING" id="370438.PTH_2655"/>